<dbReference type="Pfam" id="PF13176">
    <property type="entry name" value="TPR_7"/>
    <property type="match status" value="1"/>
</dbReference>
<dbReference type="SUPFAM" id="SSF48452">
    <property type="entry name" value="TPR-like"/>
    <property type="match status" value="1"/>
</dbReference>
<dbReference type="InterPro" id="IPR019734">
    <property type="entry name" value="TPR_rpt"/>
</dbReference>
<dbReference type="RefSeq" id="WP_379528225.1">
    <property type="nucleotide sequence ID" value="NZ_JBHSBI010000005.1"/>
</dbReference>
<evidence type="ECO:0000313" key="4">
    <source>
        <dbReference type="Proteomes" id="UP001595851"/>
    </source>
</evidence>
<dbReference type="InterPro" id="IPR010982">
    <property type="entry name" value="Lambda_DNA-bd_dom_sf"/>
</dbReference>
<protein>
    <submittedName>
        <fullName evidence="3">Helix-turn-helix transcriptional regulator</fullName>
    </submittedName>
</protein>
<evidence type="ECO:0000313" key="3">
    <source>
        <dbReference type="EMBL" id="MFC4008145.1"/>
    </source>
</evidence>
<gene>
    <name evidence="3" type="ORF">ACFOY2_13005</name>
</gene>
<dbReference type="EMBL" id="JBHSBI010000005">
    <property type="protein sequence ID" value="MFC4008145.1"/>
    <property type="molecule type" value="Genomic_DNA"/>
</dbReference>
<organism evidence="3 4">
    <name type="scientific">Nonomuraea purpurea</name>
    <dbReference type="NCBI Taxonomy" id="1849276"/>
    <lineage>
        <taxon>Bacteria</taxon>
        <taxon>Bacillati</taxon>
        <taxon>Actinomycetota</taxon>
        <taxon>Actinomycetes</taxon>
        <taxon>Streptosporangiales</taxon>
        <taxon>Streptosporangiaceae</taxon>
        <taxon>Nonomuraea</taxon>
    </lineage>
</organism>
<name>A0ABV8G535_9ACTN</name>
<keyword evidence="1" id="KW-0238">DNA-binding</keyword>
<dbReference type="SUPFAM" id="SSF47413">
    <property type="entry name" value="lambda repressor-like DNA-binding domains"/>
    <property type="match status" value="1"/>
</dbReference>
<feature type="domain" description="HTH cro/C1-type" evidence="2">
    <location>
        <begin position="9"/>
        <end position="63"/>
    </location>
</feature>
<dbReference type="Gene3D" id="1.25.40.10">
    <property type="entry name" value="Tetratricopeptide repeat domain"/>
    <property type="match status" value="1"/>
</dbReference>
<dbReference type="Proteomes" id="UP001595851">
    <property type="component" value="Unassembled WGS sequence"/>
</dbReference>
<dbReference type="Pfam" id="PF01381">
    <property type="entry name" value="HTH_3"/>
    <property type="match status" value="1"/>
</dbReference>
<dbReference type="CDD" id="cd00093">
    <property type="entry name" value="HTH_XRE"/>
    <property type="match status" value="1"/>
</dbReference>
<sequence>MVARRRHRLIQRRKMLGFSQEQLAHQIGVERSTVVRWESGEREPRPWQRPRLADVLEVSLEEVDELLAAQVNEEPEAERLDFAMRNPAAVDLVTVAHLAQRVQQLNAQYDAAPSASLLADAGHCHSQVTLLRGFAPNGRIRRELCVSTAESAILMGQLVWDASQRRDHAVSVQYFDQAISAAREIRDPILEAHAQLRKGFVALYGTKTPKEGLRLCNETAIVGRAGSNVLSGLGFLHVGEAYAMLGERHDCERALGAAEESFARIHNDDEALHMFSPTQFDRLAGSCYLFLGVNDKAEQILTRSARSLVRWKKSQSIVLSNLTLAYIRQGKLEEACGTLHEAIDLIAETRGGGGLNTAFTAGREMSPWRHEPWVQEISDRLFALMTT</sequence>
<dbReference type="PANTHER" id="PTHR46558">
    <property type="entry name" value="TRACRIPTIONAL REGULATORY PROTEIN-RELATED-RELATED"/>
    <property type="match status" value="1"/>
</dbReference>
<evidence type="ECO:0000256" key="1">
    <source>
        <dbReference type="ARBA" id="ARBA00023125"/>
    </source>
</evidence>
<comment type="caution">
    <text evidence="3">The sequence shown here is derived from an EMBL/GenBank/DDBJ whole genome shotgun (WGS) entry which is preliminary data.</text>
</comment>
<dbReference type="PANTHER" id="PTHR46558:SF11">
    <property type="entry name" value="HTH-TYPE TRANSCRIPTIONAL REGULATOR XRE"/>
    <property type="match status" value="1"/>
</dbReference>
<dbReference type="Gene3D" id="1.10.260.40">
    <property type="entry name" value="lambda repressor-like DNA-binding domains"/>
    <property type="match status" value="1"/>
</dbReference>
<proteinExistence type="predicted"/>
<dbReference type="InterPro" id="IPR001387">
    <property type="entry name" value="Cro/C1-type_HTH"/>
</dbReference>
<dbReference type="InterPro" id="IPR011990">
    <property type="entry name" value="TPR-like_helical_dom_sf"/>
</dbReference>
<reference evidence="4" key="1">
    <citation type="journal article" date="2019" name="Int. J. Syst. Evol. Microbiol.">
        <title>The Global Catalogue of Microorganisms (GCM) 10K type strain sequencing project: providing services to taxonomists for standard genome sequencing and annotation.</title>
        <authorList>
            <consortium name="The Broad Institute Genomics Platform"/>
            <consortium name="The Broad Institute Genome Sequencing Center for Infectious Disease"/>
            <person name="Wu L."/>
            <person name="Ma J."/>
        </authorList>
    </citation>
    <scope>NUCLEOTIDE SEQUENCE [LARGE SCALE GENOMIC DNA]</scope>
    <source>
        <strain evidence="4">TBRC 1276</strain>
    </source>
</reference>
<dbReference type="SMART" id="SM00530">
    <property type="entry name" value="HTH_XRE"/>
    <property type="match status" value="1"/>
</dbReference>
<keyword evidence="4" id="KW-1185">Reference proteome</keyword>
<dbReference type="PROSITE" id="PS50943">
    <property type="entry name" value="HTH_CROC1"/>
    <property type="match status" value="1"/>
</dbReference>
<accession>A0ABV8G535</accession>
<evidence type="ECO:0000259" key="2">
    <source>
        <dbReference type="PROSITE" id="PS50943"/>
    </source>
</evidence>